<dbReference type="SUPFAM" id="SSF53474">
    <property type="entry name" value="alpha/beta-Hydrolases"/>
    <property type="match status" value="1"/>
</dbReference>
<dbReference type="AlphaFoldDB" id="A0A0M6XZ32"/>
<keyword evidence="3" id="KW-1185">Reference proteome</keyword>
<dbReference type="PANTHER" id="PTHR43798">
    <property type="entry name" value="MONOACYLGLYCEROL LIPASE"/>
    <property type="match status" value="1"/>
</dbReference>
<reference evidence="3" key="1">
    <citation type="submission" date="2015-07" db="EMBL/GenBank/DDBJ databases">
        <authorList>
            <person name="Rodrigo-Torres Lidia"/>
            <person name="Arahal R.David."/>
        </authorList>
    </citation>
    <scope>NUCLEOTIDE SEQUENCE [LARGE SCALE GENOMIC DNA]</scope>
    <source>
        <strain evidence="3">CECT 4801</strain>
    </source>
</reference>
<dbReference type="PANTHER" id="PTHR43798:SF29">
    <property type="entry name" value="AB HYDROLASE-1 DOMAIN-CONTAINING PROTEIN"/>
    <property type="match status" value="1"/>
</dbReference>
<dbReference type="GO" id="GO:0004177">
    <property type="term" value="F:aminopeptidase activity"/>
    <property type="evidence" value="ECO:0007669"/>
    <property type="project" value="UniProtKB-KW"/>
</dbReference>
<gene>
    <name evidence="2" type="primary">pip_2</name>
    <name evidence="2" type="ORF">LAL4801_01558</name>
</gene>
<dbReference type="InterPro" id="IPR029058">
    <property type="entry name" value="AB_hydrolase_fold"/>
</dbReference>
<keyword evidence="2" id="KW-0031">Aminopeptidase</keyword>
<evidence type="ECO:0000259" key="1">
    <source>
        <dbReference type="Pfam" id="PF12697"/>
    </source>
</evidence>
<keyword evidence="2" id="KW-0378">Hydrolase</keyword>
<sequence length="236" mass="25976">MSLPQIVLIPGLLNDADLWRDQITGLADIARPRVADITRGSSLGALAEMVLATSEDRFALAGFSLGGIVAQEILRRAPERVTHLALLDTTMLPDTPERAAEREELIAQASKPGRFHGFGKKLAQSYLAPENRDNADMINRVRAMTQRLGPDVFIRQTRIARPDSRASLTGITCPTLVLCGNHDQLTPPELHRSMASLIPSADLVVLEHSGHLTPLEEPENVTDHLKRLLQRDPVRK</sequence>
<proteinExistence type="predicted"/>
<keyword evidence="2" id="KW-0645">Protease</keyword>
<dbReference type="Gene3D" id="3.40.50.1820">
    <property type="entry name" value="alpha/beta hydrolase"/>
    <property type="match status" value="1"/>
</dbReference>
<dbReference type="OrthoDB" id="9804723at2"/>
<dbReference type="InterPro" id="IPR000073">
    <property type="entry name" value="AB_hydrolase_1"/>
</dbReference>
<accession>A0A0M6XZ32</accession>
<dbReference type="STRING" id="187304.B0E33_22415"/>
<dbReference type="EC" id="3.4.11.5" evidence="2"/>
<dbReference type="Proteomes" id="UP000048926">
    <property type="component" value="Unassembled WGS sequence"/>
</dbReference>
<dbReference type="Pfam" id="PF12697">
    <property type="entry name" value="Abhydrolase_6"/>
    <property type="match status" value="1"/>
</dbReference>
<dbReference type="InterPro" id="IPR050266">
    <property type="entry name" value="AB_hydrolase_sf"/>
</dbReference>
<evidence type="ECO:0000313" key="3">
    <source>
        <dbReference type="Proteomes" id="UP000048926"/>
    </source>
</evidence>
<name>A0A0M6XZ32_9HYPH</name>
<protein>
    <submittedName>
        <fullName evidence="2">Proline iminopeptidase</fullName>
        <ecNumber evidence="2">3.4.11.5</ecNumber>
    </submittedName>
</protein>
<dbReference type="PRINTS" id="PR00111">
    <property type="entry name" value="ABHYDROLASE"/>
</dbReference>
<dbReference type="RefSeq" id="WP_055655228.1">
    <property type="nucleotide sequence ID" value="NZ_CXST01000001.1"/>
</dbReference>
<dbReference type="EMBL" id="CXST01000001">
    <property type="protein sequence ID" value="CTQ43122.1"/>
    <property type="molecule type" value="Genomic_DNA"/>
</dbReference>
<evidence type="ECO:0000313" key="2">
    <source>
        <dbReference type="EMBL" id="CTQ43122.1"/>
    </source>
</evidence>
<organism evidence="2 3">
    <name type="scientific">Roseibium aggregatum</name>
    <dbReference type="NCBI Taxonomy" id="187304"/>
    <lineage>
        <taxon>Bacteria</taxon>
        <taxon>Pseudomonadati</taxon>
        <taxon>Pseudomonadota</taxon>
        <taxon>Alphaproteobacteria</taxon>
        <taxon>Hyphomicrobiales</taxon>
        <taxon>Stappiaceae</taxon>
        <taxon>Roseibium</taxon>
    </lineage>
</organism>
<feature type="domain" description="AB hydrolase-1" evidence="1">
    <location>
        <begin position="24"/>
        <end position="222"/>
    </location>
</feature>